<feature type="region of interest" description="Disordered" evidence="1">
    <location>
        <begin position="278"/>
        <end position="302"/>
    </location>
</feature>
<dbReference type="Gene3D" id="3.30.70.330">
    <property type="match status" value="1"/>
</dbReference>
<evidence type="ECO:0000256" key="1">
    <source>
        <dbReference type="SAM" id="MobiDB-lite"/>
    </source>
</evidence>
<feature type="compositionally biased region" description="Low complexity" evidence="1">
    <location>
        <begin position="495"/>
        <end position="514"/>
    </location>
</feature>
<dbReference type="Gene3D" id="3.40.50.800">
    <property type="entry name" value="Anticodon-binding domain"/>
    <property type="match status" value="1"/>
</dbReference>
<dbReference type="PANTHER" id="PTHR23295:SF6">
    <property type="entry name" value="NEOSIN, ISOFORM A"/>
    <property type="match status" value="1"/>
</dbReference>
<feature type="compositionally biased region" description="Low complexity" evidence="1">
    <location>
        <begin position="610"/>
        <end position="627"/>
    </location>
</feature>
<dbReference type="PANTHER" id="PTHR23295">
    <property type="entry name" value="NUCLEAR RECEPTOR COACTIVATOR 5-RELATED"/>
    <property type="match status" value="1"/>
</dbReference>
<dbReference type="AlphaFoldDB" id="A0A8K0A965"/>
<sequence length="770" mass="84372">MANCCTGHNRVVSLVQNFVLFEPACKMSKDGKREDSKERDRDDRDRRRPLVSSDTNDPRSINARVFIGNLPTDRMTRQELEDQFSKYGRITACSLHKGFGFVQFSDEQDARESVKGEVGKVIKGFKVDIKMAAEGRRERRPPGGGERGPDRGGPDRGGPDRGGPERGGPDRDRDRRRSPPKARDPYGRDPYDPYYDRGPPARRDRSPLRGDDYDERYREYYRSREGDPLLERRLQALKNANYDVLSEPQRREDPYADRRDPYARERYEEMYRRYDDLGKLAATPAPGRDAPEERREDPYRGRDDYEERLRAYERYYEEYAQERPLDCEIIVVQKAQRNYAEMVERRLRDLRLLTDLIFLNEQVTLAQALDDVSRRGVLYAVIVTSQHEMHRSVTLNILHGTPQEHRNMPLDDSMQLVARNFERYMQDLRERQAAERASSAGAPAAAAAENSATIPQLLNLLADGRQVTTDEIGRVIEYLQDRRSRLLQMQGGQSGAQTTPAAGAPGPTAPANLGGPPPAVPGVNQQHQQQAELQAKILSILNQDGNAQASQAGPNAQAAAAAAKAAAMASPAGGKPPSLLDISVQPTGHLKGVPTPQQQAVNQYGMAQRSQPTLPPSSQATSTPSSLNFDNPTVQKALDSLIHSGPNLLKNLSQAGPQQTQTPSTNQTAAHMGQYGGGAQNVAGQYGSPQGMGQYGNPQGQQMGGGQHAMAGGNHQMMGGGMGRNPGGMGAHGQMMGGGMGNSLLGAGPGMPRGPGGPMGGGGMGGQRRY</sequence>
<dbReference type="Pfam" id="PF00076">
    <property type="entry name" value="RRM_1"/>
    <property type="match status" value="1"/>
</dbReference>
<feature type="region of interest" description="Disordered" evidence="1">
    <location>
        <begin position="569"/>
        <end position="632"/>
    </location>
</feature>
<dbReference type="GO" id="GO:0003723">
    <property type="term" value="F:RNA binding"/>
    <property type="evidence" value="ECO:0007669"/>
    <property type="project" value="InterPro"/>
</dbReference>
<dbReference type="EMBL" id="OV696692">
    <property type="protein sequence ID" value="CAH1270406.1"/>
    <property type="molecule type" value="Genomic_DNA"/>
</dbReference>
<feature type="compositionally biased region" description="Low complexity" evidence="1">
    <location>
        <begin position="689"/>
        <end position="701"/>
    </location>
</feature>
<protein>
    <submittedName>
        <fullName evidence="3">NCOA5 protein</fullName>
    </submittedName>
</protein>
<feature type="compositionally biased region" description="Low complexity" evidence="1">
    <location>
        <begin position="569"/>
        <end position="578"/>
    </location>
</feature>
<gene>
    <name evidence="3" type="primary">NCOA5</name>
    <name evidence="3" type="ORF">BLAG_LOCUS22698</name>
</gene>
<dbReference type="InterPro" id="IPR036621">
    <property type="entry name" value="Anticodon-bd_dom_sf"/>
</dbReference>
<evidence type="ECO:0000313" key="3">
    <source>
        <dbReference type="EMBL" id="CAH1270406.1"/>
    </source>
</evidence>
<name>A0A8K0A965_BRALA</name>
<dbReference type="InterPro" id="IPR035979">
    <property type="entry name" value="RBD_domain_sf"/>
</dbReference>
<dbReference type="InterPro" id="IPR000504">
    <property type="entry name" value="RRM_dom"/>
</dbReference>
<feature type="compositionally biased region" description="Basic and acidic residues" evidence="1">
    <location>
        <begin position="29"/>
        <end position="48"/>
    </location>
</feature>
<feature type="region of interest" description="Disordered" evidence="1">
    <location>
        <begin position="488"/>
        <end position="518"/>
    </location>
</feature>
<dbReference type="Proteomes" id="UP000838412">
    <property type="component" value="Chromosome 7"/>
</dbReference>
<accession>A0A8K0A965</accession>
<dbReference type="InterPro" id="IPR012677">
    <property type="entry name" value="Nucleotide-bd_a/b_plait_sf"/>
</dbReference>
<feature type="region of interest" description="Disordered" evidence="1">
    <location>
        <begin position="747"/>
        <end position="770"/>
    </location>
</feature>
<dbReference type="InterPro" id="IPR052600">
    <property type="entry name" value="Nuc_rcpt_coact/corep"/>
</dbReference>
<dbReference type="CDD" id="cd12341">
    <property type="entry name" value="RRM_hnRNPC_like"/>
    <property type="match status" value="1"/>
</dbReference>
<feature type="domain" description="RRM" evidence="2">
    <location>
        <begin position="64"/>
        <end position="130"/>
    </location>
</feature>
<proteinExistence type="predicted"/>
<feature type="compositionally biased region" description="Basic and acidic residues" evidence="1">
    <location>
        <begin position="289"/>
        <end position="302"/>
    </location>
</feature>
<reference evidence="3" key="1">
    <citation type="submission" date="2022-01" db="EMBL/GenBank/DDBJ databases">
        <authorList>
            <person name="Braso-Vives M."/>
        </authorList>
    </citation>
    <scope>NUCLEOTIDE SEQUENCE</scope>
</reference>
<feature type="compositionally biased region" description="Low complexity" evidence="1">
    <location>
        <begin position="657"/>
        <end position="668"/>
    </location>
</feature>
<feature type="compositionally biased region" description="Gly residues" evidence="1">
    <location>
        <begin position="718"/>
        <end position="729"/>
    </location>
</feature>
<organism evidence="3 4">
    <name type="scientific">Branchiostoma lanceolatum</name>
    <name type="common">Common lancelet</name>
    <name type="synonym">Amphioxus lanceolatum</name>
    <dbReference type="NCBI Taxonomy" id="7740"/>
    <lineage>
        <taxon>Eukaryota</taxon>
        <taxon>Metazoa</taxon>
        <taxon>Chordata</taxon>
        <taxon>Cephalochordata</taxon>
        <taxon>Leptocardii</taxon>
        <taxon>Amphioxiformes</taxon>
        <taxon>Branchiostomatidae</taxon>
        <taxon>Branchiostoma</taxon>
    </lineage>
</organism>
<dbReference type="SUPFAM" id="SSF52954">
    <property type="entry name" value="Class II aaRS ABD-related"/>
    <property type="match status" value="1"/>
</dbReference>
<dbReference type="SUPFAM" id="SSF54928">
    <property type="entry name" value="RNA-binding domain, RBD"/>
    <property type="match status" value="1"/>
</dbReference>
<feature type="compositionally biased region" description="Low complexity" evidence="1">
    <location>
        <begin position="708"/>
        <end position="717"/>
    </location>
</feature>
<dbReference type="OrthoDB" id="10044938at2759"/>
<evidence type="ECO:0000259" key="2">
    <source>
        <dbReference type="SMART" id="SM00360"/>
    </source>
</evidence>
<dbReference type="SMART" id="SM00360">
    <property type="entry name" value="RRM"/>
    <property type="match status" value="1"/>
</dbReference>
<feature type="region of interest" description="Disordered" evidence="1">
    <location>
        <begin position="132"/>
        <end position="214"/>
    </location>
</feature>
<evidence type="ECO:0000313" key="4">
    <source>
        <dbReference type="Proteomes" id="UP000838412"/>
    </source>
</evidence>
<feature type="region of interest" description="Disordered" evidence="1">
    <location>
        <begin position="29"/>
        <end position="59"/>
    </location>
</feature>
<keyword evidence="4" id="KW-1185">Reference proteome</keyword>
<feature type="region of interest" description="Disordered" evidence="1">
    <location>
        <begin position="648"/>
        <end position="729"/>
    </location>
</feature>